<evidence type="ECO:0000259" key="6">
    <source>
        <dbReference type="Pfam" id="PF24877"/>
    </source>
</evidence>
<dbReference type="Proteomes" id="UP000267630">
    <property type="component" value="Chromosome 3"/>
</dbReference>
<dbReference type="PANTHER" id="PTHR43661">
    <property type="entry name" value="D-XYLONATE DEHYDRATASE"/>
    <property type="match status" value="1"/>
</dbReference>
<proteinExistence type="inferred from homology"/>
<dbReference type="GO" id="GO:0050401">
    <property type="term" value="F:xylonate dehydratase activity"/>
    <property type="evidence" value="ECO:0007669"/>
    <property type="project" value="UniProtKB-EC"/>
</dbReference>
<dbReference type="InterPro" id="IPR020558">
    <property type="entry name" value="DiOHA_6PGluconate_deHydtase_CS"/>
</dbReference>
<dbReference type="Pfam" id="PF24877">
    <property type="entry name" value="ILV_EDD_C"/>
    <property type="match status" value="1"/>
</dbReference>
<protein>
    <recommendedName>
        <fullName evidence="5">xylonate dehydratase</fullName>
        <ecNumber evidence="5">4.2.1.82</ecNumber>
    </recommendedName>
</protein>
<gene>
    <name evidence="7" type="primary">yjhG_1</name>
    <name evidence="7" type="ORF">NCTC9997_05480</name>
</gene>
<evidence type="ECO:0000256" key="3">
    <source>
        <dbReference type="ARBA" id="ARBA00051671"/>
    </source>
</evidence>
<evidence type="ECO:0000313" key="8">
    <source>
        <dbReference type="Proteomes" id="UP000267630"/>
    </source>
</evidence>
<reference evidence="7 8" key="1">
    <citation type="submission" date="2018-12" db="EMBL/GenBank/DDBJ databases">
        <authorList>
            <consortium name="Pathogen Informatics"/>
        </authorList>
    </citation>
    <scope>NUCLEOTIDE SEQUENCE [LARGE SCALE GENOMIC DNA]</scope>
    <source>
        <strain evidence="7 8">NCTC9997</strain>
    </source>
</reference>
<dbReference type="InterPro" id="IPR037237">
    <property type="entry name" value="IlvD/EDD_N"/>
</dbReference>
<dbReference type="InterPro" id="IPR056740">
    <property type="entry name" value="ILV_EDD_C"/>
</dbReference>
<evidence type="ECO:0000256" key="1">
    <source>
        <dbReference type="ARBA" id="ARBA00006486"/>
    </source>
</evidence>
<dbReference type="Gene3D" id="3.50.30.80">
    <property type="entry name" value="IlvD/EDD C-terminal domain-like"/>
    <property type="match status" value="1"/>
</dbReference>
<feature type="domain" description="Dihydroxy-acid/6-phosphogluconate dehydratase C-terminal" evidence="6">
    <location>
        <begin position="69"/>
        <end position="212"/>
    </location>
</feature>
<dbReference type="InterPro" id="IPR042096">
    <property type="entry name" value="Dihydro-acid_dehy_C"/>
</dbReference>
<name>A0A7Z8ZFE5_RAOTE</name>
<evidence type="ECO:0000256" key="4">
    <source>
        <dbReference type="ARBA" id="ARBA00053385"/>
    </source>
</evidence>
<evidence type="ECO:0000256" key="5">
    <source>
        <dbReference type="ARBA" id="ARBA00067032"/>
    </source>
</evidence>
<comment type="catalytic activity">
    <reaction evidence="3">
        <text>D-xylonate = 2-dehydro-3-deoxy-D-arabinonate + H2O</text>
        <dbReference type="Rhea" id="RHEA:19157"/>
        <dbReference type="ChEBI" id="CHEBI:15377"/>
        <dbReference type="ChEBI" id="CHEBI:16699"/>
        <dbReference type="ChEBI" id="CHEBI:17746"/>
        <dbReference type="EC" id="4.2.1.82"/>
    </reaction>
</comment>
<dbReference type="EMBL" id="LR134253">
    <property type="protein sequence ID" value="VED54574.1"/>
    <property type="molecule type" value="Genomic_DNA"/>
</dbReference>
<organism evidence="7 8">
    <name type="scientific">Raoultella terrigena</name>
    <name type="common">Klebsiella terrigena</name>
    <dbReference type="NCBI Taxonomy" id="577"/>
    <lineage>
        <taxon>Bacteria</taxon>
        <taxon>Pseudomonadati</taxon>
        <taxon>Pseudomonadota</taxon>
        <taxon>Gammaproteobacteria</taxon>
        <taxon>Enterobacterales</taxon>
        <taxon>Enterobacteriaceae</taxon>
        <taxon>Klebsiella/Raoultella group</taxon>
        <taxon>Raoultella</taxon>
    </lineage>
</organism>
<comment type="function">
    <text evidence="4">Catalyzes the dehydration of D-xylonic acid to form 2-dehydro-3-deoxy-D-pentonate.</text>
</comment>
<evidence type="ECO:0000256" key="2">
    <source>
        <dbReference type="ARBA" id="ARBA00023239"/>
    </source>
</evidence>
<accession>A0A7Z8ZFE5</accession>
<dbReference type="SUPFAM" id="SSF52016">
    <property type="entry name" value="LeuD/IlvD-like"/>
    <property type="match status" value="1"/>
</dbReference>
<dbReference type="FunFam" id="3.50.30.80:FF:000002">
    <property type="entry name" value="Dehydratase, YjhG/YagF family"/>
    <property type="match status" value="1"/>
</dbReference>
<evidence type="ECO:0000313" key="7">
    <source>
        <dbReference type="EMBL" id="VED54574.1"/>
    </source>
</evidence>
<comment type="similarity">
    <text evidence="1">Belongs to the IlvD/Edd family.</text>
</comment>
<dbReference type="PANTHER" id="PTHR43661:SF3">
    <property type="entry name" value="D-XYLONATE DEHYDRATASE YAGF-RELATED"/>
    <property type="match status" value="1"/>
</dbReference>
<dbReference type="EC" id="4.2.1.82" evidence="5"/>
<dbReference type="AlphaFoldDB" id="A0A7Z8ZFE5"/>
<dbReference type="GO" id="GO:0046176">
    <property type="term" value="P:aldonic acid catabolic process"/>
    <property type="evidence" value="ECO:0007669"/>
    <property type="project" value="UniProtKB-ARBA"/>
</dbReference>
<keyword evidence="2 7" id="KW-0456">Lyase</keyword>
<dbReference type="SUPFAM" id="SSF143975">
    <property type="entry name" value="IlvD/EDD N-terminal domain-like"/>
    <property type="match status" value="1"/>
</dbReference>
<sequence length="287" mass="30516">MLHLRDLGLLHLDAMTVTGQTVGENLDWWQASERRQKFRQCLLEQDGVDPDDVILPPERARAKGLTSTVAFPVGNIAPEGSVVKATAIDPSVVGDDGVYRHTGRARVFVSEARAIGAIKNGEIEQGDIMVVIGGGPSGTGMEETYQLTSALKHVSWGKTVSLITDARFSGVSTGACFGHVAPEALAGGPIGRLRDNDIIEIVVDRLALTGSVNFIGTAEARLTPEEGALALAARAPHPDLHPHDFLPDDTRLWAALQSVSGGTWKGCIYDTDKIIEVINAGKKALGL</sequence>
<dbReference type="GO" id="GO:0005829">
    <property type="term" value="C:cytosol"/>
    <property type="evidence" value="ECO:0007669"/>
    <property type="project" value="TreeGrafter"/>
</dbReference>
<dbReference type="PROSITE" id="PS00887">
    <property type="entry name" value="ILVD_EDD_2"/>
    <property type="match status" value="1"/>
</dbReference>
<keyword evidence="8" id="KW-1185">Reference proteome</keyword>